<proteinExistence type="inferred from homology"/>
<evidence type="ECO:0000256" key="1">
    <source>
        <dbReference type="ARBA" id="ARBA00010485"/>
    </source>
</evidence>
<dbReference type="PROSITE" id="PS51387">
    <property type="entry name" value="FAD_PCMH"/>
    <property type="match status" value="1"/>
</dbReference>
<name>A0A9Q6VIR2_PSEFR</name>
<dbReference type="GO" id="GO:0051301">
    <property type="term" value="P:cell division"/>
    <property type="evidence" value="ECO:0007669"/>
    <property type="project" value="UniProtKB-KW"/>
</dbReference>
<dbReference type="Gene3D" id="3.30.465.10">
    <property type="match status" value="1"/>
</dbReference>
<keyword evidence="3" id="KW-0573">Peptidoglycan synthesis</keyword>
<dbReference type="InterPro" id="IPR036318">
    <property type="entry name" value="FAD-bd_PCMH-like_sf"/>
</dbReference>
<dbReference type="GO" id="GO:0008360">
    <property type="term" value="P:regulation of cell shape"/>
    <property type="evidence" value="ECO:0007669"/>
    <property type="project" value="UniProtKB-KW"/>
</dbReference>
<dbReference type="GO" id="GO:0009252">
    <property type="term" value="P:peptidoglycan biosynthetic process"/>
    <property type="evidence" value="ECO:0007669"/>
    <property type="project" value="UniProtKB-UniRule"/>
</dbReference>
<keyword evidence="3" id="KW-0132">Cell division</keyword>
<keyword evidence="2 3" id="KW-0274">FAD</keyword>
<keyword evidence="3" id="KW-0133">Cell shape</keyword>
<dbReference type="PANTHER" id="PTHR21071:SF4">
    <property type="entry name" value="UDP-N-ACETYLENOLPYRUVOYLGLUCOSAMINE REDUCTASE"/>
    <property type="match status" value="1"/>
</dbReference>
<evidence type="ECO:0000256" key="2">
    <source>
        <dbReference type="ARBA" id="ARBA00022827"/>
    </source>
</evidence>
<comment type="catalytic activity">
    <reaction evidence="3">
        <text>UDP-N-acetyl-alpha-D-muramate + NADP(+) = UDP-N-acetyl-3-O-(1-carboxyvinyl)-alpha-D-glucosamine + NADPH + H(+)</text>
        <dbReference type="Rhea" id="RHEA:12248"/>
        <dbReference type="ChEBI" id="CHEBI:15378"/>
        <dbReference type="ChEBI" id="CHEBI:57783"/>
        <dbReference type="ChEBI" id="CHEBI:58349"/>
        <dbReference type="ChEBI" id="CHEBI:68483"/>
        <dbReference type="ChEBI" id="CHEBI:70757"/>
        <dbReference type="EC" id="1.3.1.98"/>
    </reaction>
</comment>
<keyword evidence="3" id="KW-0963">Cytoplasm</keyword>
<organism evidence="5 6">
    <name type="scientific">Pseudomonas fragi</name>
    <dbReference type="NCBI Taxonomy" id="296"/>
    <lineage>
        <taxon>Bacteria</taxon>
        <taxon>Pseudomonadati</taxon>
        <taxon>Pseudomonadota</taxon>
        <taxon>Gammaproteobacteria</taxon>
        <taxon>Pseudomonadales</taxon>
        <taxon>Pseudomonadaceae</taxon>
        <taxon>Pseudomonas</taxon>
    </lineage>
</organism>
<keyword evidence="3" id="KW-0131">Cell cycle</keyword>
<comment type="function">
    <text evidence="3">Cell wall formation.</text>
</comment>
<evidence type="ECO:0000259" key="4">
    <source>
        <dbReference type="PROSITE" id="PS51387"/>
    </source>
</evidence>
<comment type="cofactor">
    <cofactor evidence="3">
        <name>FAD</name>
        <dbReference type="ChEBI" id="CHEBI:57692"/>
    </cofactor>
</comment>
<feature type="domain" description="FAD-binding PCMH-type" evidence="4">
    <location>
        <begin position="37"/>
        <end position="264"/>
    </location>
</feature>
<feature type="active site" description="Proton donor" evidence="3">
    <location>
        <position position="232"/>
    </location>
</feature>
<comment type="similarity">
    <text evidence="1 3">Belongs to the MurB family.</text>
</comment>
<dbReference type="GO" id="GO:0071555">
    <property type="term" value="P:cell wall organization"/>
    <property type="evidence" value="ECO:0007669"/>
    <property type="project" value="UniProtKB-KW"/>
</dbReference>
<dbReference type="EMBL" id="CP065202">
    <property type="protein sequence ID" value="QPL29986.1"/>
    <property type="molecule type" value="Genomic_DNA"/>
</dbReference>
<gene>
    <name evidence="3" type="primary">murB</name>
    <name evidence="5" type="ORF">I5R27_14130</name>
</gene>
<dbReference type="InterPro" id="IPR016167">
    <property type="entry name" value="FAD-bd_PCMH_sub1"/>
</dbReference>
<dbReference type="GO" id="GO:0008762">
    <property type="term" value="F:UDP-N-acetylmuramate dehydrogenase activity"/>
    <property type="evidence" value="ECO:0007669"/>
    <property type="project" value="UniProtKB-UniRule"/>
</dbReference>
<keyword evidence="3" id="KW-0560">Oxidoreductase</keyword>
<feature type="active site" evidence="3">
    <location>
        <position position="181"/>
    </location>
</feature>
<protein>
    <recommendedName>
        <fullName evidence="3">UDP-N-acetylenolpyruvoylglucosamine reductase</fullName>
        <ecNumber evidence="3">1.3.1.98</ecNumber>
    </recommendedName>
    <alternativeName>
        <fullName evidence="3">UDP-N-acetylmuramate dehydrogenase</fullName>
    </alternativeName>
</protein>
<keyword evidence="3" id="KW-0521">NADP</keyword>
<keyword evidence="3" id="KW-0961">Cell wall biogenesis/degradation</keyword>
<evidence type="ECO:0000313" key="5">
    <source>
        <dbReference type="EMBL" id="QPL29986.1"/>
    </source>
</evidence>
<dbReference type="Proteomes" id="UP000594467">
    <property type="component" value="Chromosome"/>
</dbReference>
<dbReference type="HAMAP" id="MF_00037">
    <property type="entry name" value="MurB"/>
    <property type="match status" value="1"/>
</dbReference>
<comment type="pathway">
    <text evidence="3">Cell wall biogenesis; peptidoglycan biosynthesis.</text>
</comment>
<evidence type="ECO:0000256" key="3">
    <source>
        <dbReference type="HAMAP-Rule" id="MF_00037"/>
    </source>
</evidence>
<dbReference type="SUPFAM" id="SSF56176">
    <property type="entry name" value="FAD-binding/transporter-associated domain-like"/>
    <property type="match status" value="1"/>
</dbReference>
<dbReference type="InterPro" id="IPR016169">
    <property type="entry name" value="FAD-bd_PCMH_sub2"/>
</dbReference>
<dbReference type="RefSeq" id="WP_196882338.1">
    <property type="nucleotide sequence ID" value="NZ_CP065202.1"/>
</dbReference>
<comment type="subcellular location">
    <subcellularLocation>
        <location evidence="3">Cytoplasm</location>
    </subcellularLocation>
</comment>
<dbReference type="GO" id="GO:0005829">
    <property type="term" value="C:cytosol"/>
    <property type="evidence" value="ECO:0007669"/>
    <property type="project" value="TreeGrafter"/>
</dbReference>
<dbReference type="Pfam" id="PF01565">
    <property type="entry name" value="FAD_binding_4"/>
    <property type="match status" value="1"/>
</dbReference>
<dbReference type="AlphaFoldDB" id="A0A9Q6VIR2"/>
<evidence type="ECO:0000313" key="6">
    <source>
        <dbReference type="Proteomes" id="UP000594467"/>
    </source>
</evidence>
<dbReference type="InterPro" id="IPR016166">
    <property type="entry name" value="FAD-bd_PCMH"/>
</dbReference>
<dbReference type="InterPro" id="IPR003170">
    <property type="entry name" value="MurB"/>
</dbReference>
<keyword evidence="3" id="KW-0285">Flavoprotein</keyword>
<dbReference type="EC" id="1.3.1.98" evidence="3"/>
<accession>A0A9Q6VIR2</accession>
<dbReference type="Gene3D" id="3.30.43.10">
    <property type="entry name" value="Uridine Diphospho-n-acetylenolpyruvylglucosamine Reductase, domain 2"/>
    <property type="match status" value="1"/>
</dbReference>
<sequence>MKSDITEHELQLTELFLNEAKIWFKKDHCIKYDTFFKTGGIVKIFITPNTATELSATIQHLSKNQIKFKVIGFTSNIIFFDEIQYSIIISTSNLKHISIGADQIEVGCGYSLQDFVRIAIIHGVEGYEGLEGIPGSIGGGVFMNAGAYGYEIATNIISIQYIDEKGEHKTINQAQCEFGYRKSFFKDSKNTITNVTFKFKQGSSSQDIVKRVERYHIARHSYQEFSYPNLGSMFSVNQDFYKEIIRNESKTFLLTYIILKLLTKNPVTKFINRKSPNSTILNWLILKRITNTKYIPSRKGMNILINSGQLTTKDSFDYIFEIQKRLGDSYHIENESILEPAYKIQPDFLHTYHKISNQLTKKNQGV</sequence>
<dbReference type="GO" id="GO:0071949">
    <property type="term" value="F:FAD binding"/>
    <property type="evidence" value="ECO:0007669"/>
    <property type="project" value="InterPro"/>
</dbReference>
<dbReference type="PANTHER" id="PTHR21071">
    <property type="entry name" value="UDP-N-ACETYLENOLPYRUVOYLGLUCOSAMINE REDUCTASE"/>
    <property type="match status" value="1"/>
</dbReference>
<dbReference type="InterPro" id="IPR006094">
    <property type="entry name" value="Oxid_FAD_bind_N"/>
</dbReference>
<reference evidence="5 6" key="1">
    <citation type="submission" date="2020-11" db="EMBL/GenBank/DDBJ databases">
        <title>The Complete Genome of Pseudomonas fragi A13BB.</title>
        <authorList>
            <person name="Awolope O.K."/>
            <person name="O'Driscoll N.H."/>
            <person name="Di Salvo A."/>
            <person name="Lamb A.J."/>
        </authorList>
    </citation>
    <scope>NUCLEOTIDE SEQUENCE [LARGE SCALE GENOMIC DNA]</scope>
    <source>
        <strain evidence="5 6">A13BB</strain>
    </source>
</reference>
<comment type="caution">
    <text evidence="3">Lacks conserved residue(s) required for the propagation of feature annotation.</text>
</comment>